<proteinExistence type="predicted"/>
<name>A0ACC1L7R7_9FUNG</name>
<evidence type="ECO:0000313" key="2">
    <source>
        <dbReference type="Proteomes" id="UP001140096"/>
    </source>
</evidence>
<organism evidence="1 2">
    <name type="scientific">Coemansia furcata</name>
    <dbReference type="NCBI Taxonomy" id="417177"/>
    <lineage>
        <taxon>Eukaryota</taxon>
        <taxon>Fungi</taxon>
        <taxon>Fungi incertae sedis</taxon>
        <taxon>Zoopagomycota</taxon>
        <taxon>Kickxellomycotina</taxon>
        <taxon>Kickxellomycetes</taxon>
        <taxon>Kickxellales</taxon>
        <taxon>Kickxellaceae</taxon>
        <taxon>Coemansia</taxon>
    </lineage>
</organism>
<protein>
    <submittedName>
        <fullName evidence="1">SNF1-interacting protein</fullName>
    </submittedName>
</protein>
<feature type="non-terminal residue" evidence="1">
    <location>
        <position position="475"/>
    </location>
</feature>
<sequence>GSGFFHRLKVSGHRSPGGSSAEPPKSLSASPTVASVRHERSLSELSQQLPPVASDAATVDACRRLLRRYVECPICFLYYPQNTNYTRCCHKPICTECFVQIKRKIEEGCIAPTHCPYCVEPNLGIVYYPPGIITGAARTNYMKHRTQLSSNLSHGAPNQLPHMPVPRLLSESGRARSYTSAESREPAIVMTDDIRPARMRELTATLQAKHREQLRSAENMALVAAATRRASARQLPEPLHSIQSPQYSSLTPPPPPPLPSRRLFARSPVSASGSRQSPTPAAPEYMAYIAAMHAAGHVDLEEFLIQEAIRQSLADQEATAESGTSQSEPITETDTTPTSASPSDPSGEQHTDILPVVSILDSLDVTDSHHHEEATDAAPLVLDESELDAIANVTSRPRPALSSAATSPVLTAIAAAPSPDDLMSFAAVDPFEHDDTAASSMMTLRSPSSPSGRPRRRPPPPPPPTHPKRGADDDT</sequence>
<feature type="non-terminal residue" evidence="1">
    <location>
        <position position="1"/>
    </location>
</feature>
<reference evidence="1" key="1">
    <citation type="submission" date="2022-07" db="EMBL/GenBank/DDBJ databases">
        <title>Phylogenomic reconstructions and comparative analyses of Kickxellomycotina fungi.</title>
        <authorList>
            <person name="Reynolds N.K."/>
            <person name="Stajich J.E."/>
            <person name="Barry K."/>
            <person name="Grigoriev I.V."/>
            <person name="Crous P."/>
            <person name="Smith M.E."/>
        </authorList>
    </citation>
    <scope>NUCLEOTIDE SEQUENCE</scope>
    <source>
        <strain evidence="1">CBS 102833</strain>
    </source>
</reference>
<gene>
    <name evidence="1" type="primary">SIP5_1</name>
    <name evidence="1" type="ORF">H4S07_004768</name>
</gene>
<dbReference type="Proteomes" id="UP001140096">
    <property type="component" value="Unassembled WGS sequence"/>
</dbReference>
<comment type="caution">
    <text evidence="1">The sequence shown here is derived from an EMBL/GenBank/DDBJ whole genome shotgun (WGS) entry which is preliminary data.</text>
</comment>
<evidence type="ECO:0000313" key="1">
    <source>
        <dbReference type="EMBL" id="KAJ2802134.1"/>
    </source>
</evidence>
<keyword evidence="2" id="KW-1185">Reference proteome</keyword>
<accession>A0ACC1L7R7</accession>
<dbReference type="EMBL" id="JANBUP010002050">
    <property type="protein sequence ID" value="KAJ2802134.1"/>
    <property type="molecule type" value="Genomic_DNA"/>
</dbReference>